<keyword evidence="1" id="KW-0812">Transmembrane</keyword>
<feature type="chain" id="PRO_5012564517" evidence="2">
    <location>
        <begin position="30"/>
        <end position="351"/>
    </location>
</feature>
<keyword evidence="1" id="KW-0472">Membrane</keyword>
<gene>
    <name evidence="3" type="ORF">SAMN06296378_1675</name>
</gene>
<feature type="signal peptide" evidence="2">
    <location>
        <begin position="1"/>
        <end position="29"/>
    </location>
</feature>
<dbReference type="EMBL" id="OCST01000003">
    <property type="protein sequence ID" value="SOE66108.1"/>
    <property type="molecule type" value="Genomic_DNA"/>
</dbReference>
<evidence type="ECO:0000256" key="2">
    <source>
        <dbReference type="SAM" id="SignalP"/>
    </source>
</evidence>
<dbReference type="NCBIfam" id="TIGR01167">
    <property type="entry name" value="LPXTG_anchor"/>
    <property type="match status" value="1"/>
</dbReference>
<dbReference type="AlphaFoldDB" id="A0A2C8ZMI8"/>
<name>A0A2C8ZMI8_9MICO</name>
<proteinExistence type="predicted"/>
<dbReference type="Proteomes" id="UP000219440">
    <property type="component" value="Unassembled WGS sequence"/>
</dbReference>
<keyword evidence="1" id="KW-1133">Transmembrane helix</keyword>
<reference evidence="3 4" key="1">
    <citation type="submission" date="2017-09" db="EMBL/GenBank/DDBJ databases">
        <authorList>
            <person name="Ehlers B."/>
            <person name="Leendertz F.H."/>
        </authorList>
    </citation>
    <scope>NUCLEOTIDE SEQUENCE [LARGE SCALE GENOMIC DNA]</scope>
    <source>
        <strain evidence="3 4">CGMCC 1.05381</strain>
    </source>
</reference>
<feature type="transmembrane region" description="Helical" evidence="1">
    <location>
        <begin position="322"/>
        <end position="341"/>
    </location>
</feature>
<evidence type="ECO:0000256" key="1">
    <source>
        <dbReference type="SAM" id="Phobius"/>
    </source>
</evidence>
<dbReference type="RefSeq" id="WP_097060768.1">
    <property type="nucleotide sequence ID" value="NZ_BMLC01000001.1"/>
</dbReference>
<evidence type="ECO:0000313" key="4">
    <source>
        <dbReference type="Proteomes" id="UP000219440"/>
    </source>
</evidence>
<keyword evidence="4" id="KW-1185">Reference proteome</keyword>
<accession>A0A2C8ZMI8</accession>
<evidence type="ECO:0000313" key="3">
    <source>
        <dbReference type="EMBL" id="SOE66108.1"/>
    </source>
</evidence>
<organism evidence="3 4">
    <name type="scientific">Salinibacterium xinjiangense</name>
    <dbReference type="NCBI Taxonomy" id="386302"/>
    <lineage>
        <taxon>Bacteria</taxon>
        <taxon>Bacillati</taxon>
        <taxon>Actinomycetota</taxon>
        <taxon>Actinomycetes</taxon>
        <taxon>Micrococcales</taxon>
        <taxon>Microbacteriaceae</taxon>
        <taxon>Salinibacterium</taxon>
    </lineage>
</organism>
<dbReference type="OrthoDB" id="9804511at2"/>
<sequence length="351" mass="35047">MKLRSFGAGVTGVALVAGSLLLGALPASAATIQVTVPNPVPAETSPYSAGWFAGTITDGDGSATQSAAGLEIVGGTNGYQLLNGDPADAGDVTLAAAAGLGVSTVSGDAFYQISVFGEPGGAEDKQFTTLRPVDPNNLDGDWINSRAFSETAAGTAAPLATHVQLLDQGELAQVLAFGVFVNAGDTVIVRAIGWDTDNYLFATAPTATANPTSVVASDTTTEVTITASGFAPDETVVVGFSGPSSDGTEDFVADGDGNVLVSFLGAPGEVGDYIFTFSDGRSGLFFATTTFSVTEAAVVAPPAPATPTTPAATLANTGVDPMSATIAAGVLLATGVGFVLLSMRRKAIAPR</sequence>
<protein>
    <submittedName>
        <fullName evidence="3">LPXTG-motif cell wall anchor domain-containing protein</fullName>
    </submittedName>
</protein>
<keyword evidence="2" id="KW-0732">Signal</keyword>